<reference evidence="29" key="1">
    <citation type="journal article" date="2022" name="bioRxiv">
        <title>Unlocking the hidden genetic diversity of varicosaviruses, the neglected plant rhabdoviruses.</title>
        <authorList>
            <person name="Bejerman N."/>
            <person name="Dietzgen R.G."/>
            <person name="Debat H."/>
        </authorList>
    </citation>
    <scope>NUCLEOTIDE SEQUENCE</scope>
</reference>
<keyword evidence="8" id="KW-0808">Transferase</keyword>
<proteinExistence type="predicted"/>
<dbReference type="GO" id="GO:0016787">
    <property type="term" value="F:hydrolase activity"/>
    <property type="evidence" value="ECO:0007669"/>
    <property type="project" value="UniProtKB-KW"/>
</dbReference>
<evidence type="ECO:0000256" key="20">
    <source>
        <dbReference type="ARBA" id="ARBA00024499"/>
    </source>
</evidence>
<comment type="catalytic activity">
    <reaction evidence="20">
        <text>a 5'-end (5'-triphosphoguanosine)-(2'-O-methyladenylyl)-adenylyl-cytidylyl-adenosine in mRNA + S-adenosyl-L-methionine = a 5'-end (N(7)-methyl 5'-triphosphoguanosine)-(2'-O-methyladenylyl)-adenylyl-cytidylyl-adenosine in mRNA + S-adenosyl-L-homocysteine</text>
        <dbReference type="Rhea" id="RHEA:65440"/>
        <dbReference type="Rhea" id="RHEA-COMP:16798"/>
        <dbReference type="Rhea" id="RHEA-COMP:16801"/>
        <dbReference type="ChEBI" id="CHEBI:57856"/>
        <dbReference type="ChEBI" id="CHEBI:59789"/>
        <dbReference type="ChEBI" id="CHEBI:156482"/>
        <dbReference type="ChEBI" id="CHEBI:156483"/>
    </reaction>
</comment>
<dbReference type="GO" id="GO:0005524">
    <property type="term" value="F:ATP binding"/>
    <property type="evidence" value="ECO:0007669"/>
    <property type="project" value="UniProtKB-KW"/>
</dbReference>
<dbReference type="GO" id="GO:0030430">
    <property type="term" value="C:host cell cytoplasm"/>
    <property type="evidence" value="ECO:0007669"/>
    <property type="project" value="UniProtKB-SubCell"/>
</dbReference>
<dbReference type="GO" id="GO:0044423">
    <property type="term" value="C:virion component"/>
    <property type="evidence" value="ECO:0007669"/>
    <property type="project" value="UniProtKB-KW"/>
</dbReference>
<evidence type="ECO:0000256" key="1">
    <source>
        <dbReference type="ARBA" id="ARBA00004192"/>
    </source>
</evidence>
<evidence type="ECO:0000256" key="11">
    <source>
        <dbReference type="ARBA" id="ARBA00022741"/>
    </source>
</evidence>
<evidence type="ECO:0000256" key="16">
    <source>
        <dbReference type="ARBA" id="ARBA00023042"/>
    </source>
</evidence>
<protein>
    <recommendedName>
        <fullName evidence="23">Replicase</fullName>
        <ecNumber evidence="21">2.1.1.375</ecNumber>
        <ecNumber evidence="3">2.7.7.48</ecNumber>
        <ecNumber evidence="4">2.7.7.88</ecNumber>
    </recommendedName>
    <alternativeName>
        <fullName evidence="22">Transcriptase</fullName>
    </alternativeName>
</protein>
<sequence>MDFNQASIFDHSLADDETESGQDERMLIDFHLGNAINLDIIDYIVNKTNPGYNLYVPSFYEKEYKSLLHVLPRFGESDVGFLECTSNLLSIPSNPKSFNPWVYKDIMKIISSSFRNRGINIPVVIYEDRIQSLSLTVRENYEEMFKKILMCISMLSELMRGGSKTVYEGVHMKGKHTETVLSSSFGTYTLYAGRNVSAIHSTMHNKVYFGNYDSVLLLMDTIGQRICLDIGCQVGSVTHVPGSICRQVIDEIVILGDQILRVAGNKGYEVIALFESSVVSAILMENPSVISDNMQFYENCMQELHDICIEETWGQVVFDTWAKMIAFLRKLDASVLSNLFCIYRIWGHPRVDIKEGMNKVYNKGMLKKSTTGSISTIVDCQFKKMFLVSYHMKKHTYPTMIIPGGDRYVWNRLRRGLPLDRRGAGYSIWDFEQVMISQIWSLPDTYDVCHILNDKAVSPNRSEVLESINSGKGTVSGTNRRGLIRWMEGESVRCKGLLDKINNLGLDEDSLIIGMYEKEREIKVKARMFSLMSEEMRMYFVLTEELIANHLIPYFPEITMKDPLHVQIRKIWAAGGKGQDELNPNINIDFEKWNLNMREEFTEKIFNTMDNLFGYDRLISRTHEIFRNSYIYSCSGKYLPKTSGGSLLTDPPMAYIGHLGGFEGLRQKGWTLATVCLLAYLADQMNIEMCLLGQGDNQILKLYMPTRHWGNLNYTYDARVRQARKITDEYVHNMQMSFADAGLPIKVRETWVSSRLFMYGKTMYLDGISLPQWSKKLLRSYAMSNEGSITISGVIGTIATNMSAAAGASECPDIMYVLFLIMGEWSLEFLLAYHPFTRKTVRVGEQLHFRIPGFRNGKSIRSPRVSYKRLVATILTVPTAVGGSINIPLTGFIFRGFPDHASEGYSWIKLLSETPSDLEDLYTNWYTFIPNTSIQADMLVQSPWSLNHLKPPTPSLRSRDLVRDWLISGRFKDNVFLQNIQEISRYFDRKGVCNELLSDPINPLVTCEIYQGFPHSYYESILKRFEGTRSVKKLAMKEMGHQPIVKRLMTIEAEYIGYLAWRSEERGELYSRCATQQTRTARNLGWGRKIIGLTTPHPIEFLFEKVCSGDNMRCSGGDYIYVKVNPTGNFPPYLGSKVKNKVVSQQDESARIEPLICTNARIARYINWLGVGNNLREVVMKSVGAVCDIDIYDRFFDEDPFGEMYSGSVEHRFNPSAASEGCFINYSPQLGSRVYMSGDHLPTYGKGRANYTLHFQAMYCLLQYVGSKCVTSRSSHHHILCEDCVVPVEDDIGDIGDSHPRIDLAFSDAVVPVLQRTIGEIKERPILIKQPQIREFPGKEVHIEHGGIFARRVYFGTLLLLSTRCALGLFYRGSRGSEGLGIEDLQSFPRVWSYKLYADNLIWTVARIMIYLQQIHGGMSLSKHTISLAKEKLRKLIINSPLSKFKEVGSLCLGRNKRHPDPWTDQVSFEQGCYPETTVSFLRSVKMMVLGEIDSVIDFDPTYPTRIIIPKLGMSVLEHKVIIGYYASLRGCGECTLLPLSSDEDGYGDCRFFHLRRIIGKVSLLPAPIDRAVKLMSLKSKKVIPEPYSGGWYGKVEMVRTARRIEREIMIPQFDVQMGLKQNNAISLPTSSVYKWDFPLSMNSLDPENVVVLGDGAGGTSYLLARRFPTSKIYPCARMDDGYGIPQDLESLRPSLSRKFNNVYSDFSETVPDDILLGEWGDSFMTALSHMTENTLIVSDVEGEGGNFFLTKRILEYVPPGREILLKMYGSEILLWSSYRFPFRTATVLASSQNNLNYHEFFIHAVVEQDKHTIGLSSSLTRLFDAIQRSYSLEAARREQKRIEGKLRDLCDVSYRMAKEHFLTKGIPSSPEIIESDIITAIGNFFSFVNSKYRFPQDKIRIYDQRNLTDGVLIRIVTALKVLLLSYLDEKHLNVAWFDGLFIARCTRVNRIEQFGHVKIIPVFDRQGSSPLSKKDILVARVFRSRRNHVIEHLSYTSLLKDIIVESLKMQPCKVIWQAPMEGIETSSDLSNMDSDL</sequence>
<evidence type="ECO:0000256" key="26">
    <source>
        <dbReference type="ARBA" id="ARBA00048548"/>
    </source>
</evidence>
<keyword evidence="5" id="KW-0696">RNA-directed RNA polymerase</keyword>
<feature type="domain" description="RdRp catalytic" evidence="27">
    <location>
        <begin position="582"/>
        <end position="767"/>
    </location>
</feature>
<evidence type="ECO:0000256" key="8">
    <source>
        <dbReference type="ARBA" id="ARBA00022679"/>
    </source>
</evidence>
<evidence type="ECO:0000256" key="19">
    <source>
        <dbReference type="ARBA" id="ARBA00024494"/>
    </source>
</evidence>
<accession>A0A9N6YJQ8</accession>
<keyword evidence="10" id="KW-0548">Nucleotidyltransferase</keyword>
<evidence type="ECO:0000259" key="28">
    <source>
        <dbReference type="PROSITE" id="PS51590"/>
    </source>
</evidence>
<evidence type="ECO:0000259" key="27">
    <source>
        <dbReference type="PROSITE" id="PS50526"/>
    </source>
</evidence>
<dbReference type="PROSITE" id="PS50526">
    <property type="entry name" value="RDRP_SSRNA_NEG_NONSEG"/>
    <property type="match status" value="1"/>
</dbReference>
<evidence type="ECO:0000256" key="6">
    <source>
        <dbReference type="ARBA" id="ARBA00022603"/>
    </source>
</evidence>
<dbReference type="EC" id="2.7.7.48" evidence="3"/>
<comment type="catalytic activity">
    <reaction evidence="19">
        <text>a 5'-end triphospho-adenylyl-adenylyl-cytidylyl-adenosine in mRNA + GDP + H(+) = a 5'-end (5'-triphosphoguanosine)-adenylyl-adenylyl-cytidylyl-adenosine in mRNA + diphosphate</text>
        <dbReference type="Rhea" id="RHEA:65436"/>
        <dbReference type="Rhea" id="RHEA-COMP:16797"/>
        <dbReference type="Rhea" id="RHEA-COMP:16799"/>
        <dbReference type="ChEBI" id="CHEBI:15378"/>
        <dbReference type="ChEBI" id="CHEBI:33019"/>
        <dbReference type="ChEBI" id="CHEBI:58189"/>
        <dbReference type="ChEBI" id="CHEBI:156484"/>
        <dbReference type="ChEBI" id="CHEBI:156503"/>
        <dbReference type="EC" id="2.7.7.88"/>
    </reaction>
</comment>
<evidence type="ECO:0000256" key="7">
    <source>
        <dbReference type="ARBA" id="ARBA00022664"/>
    </source>
</evidence>
<comment type="catalytic activity">
    <reaction evidence="24">
        <text>a 5'-end (5'-triphosphoguanosine)-adenylyl-adenylyl-cytidylyl-adenosine in mRNA + S-adenosyl-L-methionine = a 5'-end (5'-triphosphoguanosine)-(2'-O-methyladenylyl)-adenylyl-cytidylyl-adenosine in mRNA + S-adenosyl-L-homocysteine + H(+)</text>
        <dbReference type="Rhea" id="RHEA:65380"/>
        <dbReference type="Rhea" id="RHEA-COMP:16797"/>
        <dbReference type="Rhea" id="RHEA-COMP:16801"/>
        <dbReference type="ChEBI" id="CHEBI:15378"/>
        <dbReference type="ChEBI" id="CHEBI:57856"/>
        <dbReference type="ChEBI" id="CHEBI:59789"/>
        <dbReference type="ChEBI" id="CHEBI:156482"/>
        <dbReference type="ChEBI" id="CHEBI:156484"/>
    </reaction>
</comment>
<keyword evidence="18" id="KW-0511">Multifunctional enzyme</keyword>
<evidence type="ECO:0000256" key="22">
    <source>
        <dbReference type="ARBA" id="ARBA00030436"/>
    </source>
</evidence>
<feature type="domain" description="Mononegavirus-type SAM-dependent 2'-O-MTase" evidence="28">
    <location>
        <begin position="1624"/>
        <end position="1804"/>
    </location>
</feature>
<evidence type="ECO:0000256" key="10">
    <source>
        <dbReference type="ARBA" id="ARBA00022695"/>
    </source>
</evidence>
<evidence type="ECO:0000256" key="12">
    <source>
        <dbReference type="ARBA" id="ARBA00022801"/>
    </source>
</evidence>
<keyword evidence="17" id="KW-1035">Host cytoplasm</keyword>
<evidence type="ECO:0000256" key="15">
    <source>
        <dbReference type="ARBA" id="ARBA00022953"/>
    </source>
</evidence>
<organism evidence="29">
    <name type="scientific">Vincetoxicum virus 1</name>
    <dbReference type="NCBI Taxonomy" id="2977998"/>
    <lineage>
        <taxon>Viruses</taxon>
        <taxon>Riboviria</taxon>
        <taxon>Orthornavirae</taxon>
        <taxon>Negarnaviricota</taxon>
        <taxon>Haploviricotina</taxon>
        <taxon>Monjiviricetes</taxon>
        <taxon>Mononegavirales</taxon>
        <taxon>Rhabdoviridae</taxon>
    </lineage>
</organism>
<evidence type="ECO:0000256" key="14">
    <source>
        <dbReference type="ARBA" id="ARBA00022844"/>
    </source>
</evidence>
<keyword evidence="6" id="KW-0489">Methyltransferase</keyword>
<dbReference type="EC" id="2.1.1.375" evidence="21"/>
<comment type="catalytic activity">
    <reaction evidence="25">
        <text>a 5'-end (5'-triphosphoguanosine)-adenylyl-adenylyl-cytidylyl-adenosine in mRNA + 2 S-adenosyl-L-methionine = a 5'-end (N(7)-methyl 5'-triphosphoguanosine)-(2'-O-methyladenylyl)-adenylyl-cytidylyl-adenosine in mRNA + 2 S-adenosyl-L-homocysteine + H(+)</text>
        <dbReference type="Rhea" id="RHEA:65376"/>
        <dbReference type="Rhea" id="RHEA-COMP:16797"/>
        <dbReference type="Rhea" id="RHEA-COMP:16798"/>
        <dbReference type="ChEBI" id="CHEBI:15378"/>
        <dbReference type="ChEBI" id="CHEBI:57856"/>
        <dbReference type="ChEBI" id="CHEBI:59789"/>
        <dbReference type="ChEBI" id="CHEBI:156483"/>
        <dbReference type="ChEBI" id="CHEBI:156484"/>
        <dbReference type="EC" id="2.1.1.375"/>
    </reaction>
</comment>
<comment type="catalytic activity">
    <reaction evidence="26">
        <text>GTP + H2O = GDP + phosphate + H(+)</text>
        <dbReference type="Rhea" id="RHEA:19669"/>
        <dbReference type="ChEBI" id="CHEBI:15377"/>
        <dbReference type="ChEBI" id="CHEBI:15378"/>
        <dbReference type="ChEBI" id="CHEBI:37565"/>
        <dbReference type="ChEBI" id="CHEBI:43474"/>
        <dbReference type="ChEBI" id="CHEBI:58189"/>
    </reaction>
</comment>
<keyword evidence="14" id="KW-0946">Virion</keyword>
<evidence type="ECO:0000256" key="9">
    <source>
        <dbReference type="ARBA" id="ARBA00022691"/>
    </source>
</evidence>
<comment type="subcellular location">
    <subcellularLocation>
        <location evidence="1">Host cytoplasm</location>
    </subcellularLocation>
    <subcellularLocation>
        <location evidence="2">Virion</location>
    </subcellularLocation>
</comment>
<dbReference type="InterPro" id="IPR025786">
    <property type="entry name" value="Mononega_L_MeTrfase"/>
</dbReference>
<evidence type="ECO:0000256" key="3">
    <source>
        <dbReference type="ARBA" id="ARBA00012494"/>
    </source>
</evidence>
<dbReference type="GO" id="GO:0004482">
    <property type="term" value="F:mRNA 5'-cap (guanine-N7-)-methyltransferase activity"/>
    <property type="evidence" value="ECO:0007669"/>
    <property type="project" value="InterPro"/>
</dbReference>
<evidence type="ECO:0000256" key="2">
    <source>
        <dbReference type="ARBA" id="ARBA00004328"/>
    </source>
</evidence>
<evidence type="ECO:0000256" key="25">
    <source>
        <dbReference type="ARBA" id="ARBA00047370"/>
    </source>
</evidence>
<keyword evidence="16" id="KW-0506">mRNA capping</keyword>
<name>A0A9N6YJQ8_9RHAB</name>
<dbReference type="EC" id="2.7.7.88" evidence="4"/>
<dbReference type="Pfam" id="PF14318">
    <property type="entry name" value="Mononeg_mRNAcap"/>
    <property type="match status" value="1"/>
</dbReference>
<evidence type="ECO:0000256" key="17">
    <source>
        <dbReference type="ARBA" id="ARBA00023200"/>
    </source>
</evidence>
<evidence type="ECO:0000256" key="23">
    <source>
        <dbReference type="ARBA" id="ARBA00031012"/>
    </source>
</evidence>
<keyword evidence="13" id="KW-0067">ATP-binding</keyword>
<evidence type="ECO:0000256" key="13">
    <source>
        <dbReference type="ARBA" id="ARBA00022840"/>
    </source>
</evidence>
<keyword evidence="12" id="KW-0378">Hydrolase</keyword>
<keyword evidence="15" id="KW-0693">Viral RNA replication</keyword>
<evidence type="ECO:0000256" key="24">
    <source>
        <dbReference type="ARBA" id="ARBA00047332"/>
    </source>
</evidence>
<keyword evidence="11" id="KW-0547">Nucleotide-binding</keyword>
<evidence type="ECO:0000256" key="21">
    <source>
        <dbReference type="ARBA" id="ARBA00026099"/>
    </source>
</evidence>
<dbReference type="EMBL" id="BK061823">
    <property type="protein sequence ID" value="DAZ90863.1"/>
    <property type="molecule type" value="Viral_cRNA"/>
</dbReference>
<evidence type="ECO:0000313" key="29">
    <source>
        <dbReference type="EMBL" id="DAZ90863.1"/>
    </source>
</evidence>
<evidence type="ECO:0000256" key="4">
    <source>
        <dbReference type="ARBA" id="ARBA00012582"/>
    </source>
</evidence>
<dbReference type="GO" id="GO:0003968">
    <property type="term" value="F:RNA-directed RNA polymerase activity"/>
    <property type="evidence" value="ECO:0007669"/>
    <property type="project" value="UniProtKB-KW"/>
</dbReference>
<evidence type="ECO:0000256" key="18">
    <source>
        <dbReference type="ARBA" id="ARBA00023268"/>
    </source>
</evidence>
<keyword evidence="7" id="KW-0507">mRNA processing</keyword>
<evidence type="ECO:0000256" key="5">
    <source>
        <dbReference type="ARBA" id="ARBA00022484"/>
    </source>
</evidence>
<dbReference type="PROSITE" id="PS51590">
    <property type="entry name" value="SAM_MT_MNV_L"/>
    <property type="match status" value="1"/>
</dbReference>
<dbReference type="InterPro" id="IPR014023">
    <property type="entry name" value="Mononeg_RNA_pol_cat"/>
</dbReference>
<dbReference type="Pfam" id="PF00946">
    <property type="entry name" value="Mononeg_RNA_pol"/>
    <property type="match status" value="1"/>
</dbReference>
<keyword evidence="9" id="KW-0949">S-adenosyl-L-methionine</keyword>
<dbReference type="InterPro" id="IPR026890">
    <property type="entry name" value="Mononeg_mRNAcap"/>
</dbReference>